<dbReference type="Proteomes" id="UP001324634">
    <property type="component" value="Chromosome"/>
</dbReference>
<protein>
    <submittedName>
        <fullName evidence="1">OsmC family protein</fullName>
    </submittedName>
</protein>
<dbReference type="InterPro" id="IPR003718">
    <property type="entry name" value="OsmC/Ohr_fam"/>
</dbReference>
<accession>A0AAX4HU10</accession>
<evidence type="ECO:0000313" key="2">
    <source>
        <dbReference type="Proteomes" id="UP001324634"/>
    </source>
</evidence>
<gene>
    <name evidence="1" type="ORF">SOO65_06875</name>
</gene>
<dbReference type="AlphaFoldDB" id="A0AAX4HU10"/>
<keyword evidence="2" id="KW-1185">Reference proteome</keyword>
<dbReference type="SUPFAM" id="SSF82784">
    <property type="entry name" value="OsmC-like"/>
    <property type="match status" value="1"/>
</dbReference>
<dbReference type="InterPro" id="IPR036102">
    <property type="entry name" value="OsmC/Ohrsf"/>
</dbReference>
<proteinExistence type="predicted"/>
<dbReference type="RefSeq" id="WP_321398703.1">
    <property type="nucleotide sequence ID" value="NZ_CP139487.1"/>
</dbReference>
<dbReference type="PANTHER" id="PTHR39624">
    <property type="entry name" value="PROTEIN INVOLVED IN RIMO-MEDIATED BETA-METHYLTHIOLATION OF RIBOSOMAL PROTEIN S12 YCAO"/>
    <property type="match status" value="1"/>
</dbReference>
<reference evidence="1 2" key="1">
    <citation type="submission" date="2023-11" db="EMBL/GenBank/DDBJ databases">
        <title>Peredibacter starrii A3.12.</title>
        <authorList>
            <person name="Mitchell R.J."/>
        </authorList>
    </citation>
    <scope>NUCLEOTIDE SEQUENCE [LARGE SCALE GENOMIC DNA]</scope>
    <source>
        <strain evidence="1 2">A3.12</strain>
    </source>
</reference>
<dbReference type="Gene3D" id="3.30.300.20">
    <property type="match status" value="1"/>
</dbReference>
<name>A0AAX4HU10_9BACT</name>
<dbReference type="PANTHER" id="PTHR39624:SF2">
    <property type="entry name" value="OSMC-LIKE PROTEIN"/>
    <property type="match status" value="1"/>
</dbReference>
<dbReference type="Pfam" id="PF02566">
    <property type="entry name" value="OsmC"/>
    <property type="match status" value="1"/>
</dbReference>
<organism evidence="1 2">
    <name type="scientific">Peredibacter starrii</name>
    <dbReference type="NCBI Taxonomy" id="28202"/>
    <lineage>
        <taxon>Bacteria</taxon>
        <taxon>Pseudomonadati</taxon>
        <taxon>Bdellovibrionota</taxon>
        <taxon>Bacteriovoracia</taxon>
        <taxon>Bacteriovoracales</taxon>
        <taxon>Bacteriovoracaceae</taxon>
        <taxon>Peredibacter</taxon>
    </lineage>
</organism>
<evidence type="ECO:0000313" key="1">
    <source>
        <dbReference type="EMBL" id="WPU66466.1"/>
    </source>
</evidence>
<dbReference type="InterPro" id="IPR015946">
    <property type="entry name" value="KH_dom-like_a/b"/>
</dbReference>
<sequence>MITVNQYGKMSVELTNGEHSIISDVSKETGGEDEGLNPHELVEAALGACTTLTLELYARRKNWDLTNMVVNIKIVKETKESSVIERSITFGEQTTPEQRARLLEIANKCPIHNLLESNIKVETYEK</sequence>
<dbReference type="EMBL" id="CP139487">
    <property type="protein sequence ID" value="WPU66466.1"/>
    <property type="molecule type" value="Genomic_DNA"/>
</dbReference>
<dbReference type="KEGG" id="psti:SOO65_06875"/>